<dbReference type="OMA" id="MFQCGQI"/>
<reference evidence="4 7" key="3">
    <citation type="journal article" date="2011" name="Nature">
        <title>The Medicago genome provides insight into the evolution of rhizobial symbioses.</title>
        <authorList>
            <person name="Young N.D."/>
            <person name="Debelle F."/>
            <person name="Oldroyd G.E."/>
            <person name="Geurts R."/>
            <person name="Cannon S.B."/>
            <person name="Udvardi M.K."/>
            <person name="Benedito V.A."/>
            <person name="Mayer K.F."/>
            <person name="Gouzy J."/>
            <person name="Schoof H."/>
            <person name="Van de Peer Y."/>
            <person name="Proost S."/>
            <person name="Cook D.R."/>
            <person name="Meyers B.C."/>
            <person name="Spannagl M."/>
            <person name="Cheung F."/>
            <person name="De Mita S."/>
            <person name="Krishnakumar V."/>
            <person name="Gundlach H."/>
            <person name="Zhou S."/>
            <person name="Mudge J."/>
            <person name="Bharti A.K."/>
            <person name="Murray J.D."/>
            <person name="Naoumkina M.A."/>
            <person name="Rosen B."/>
            <person name="Silverstein K.A."/>
            <person name="Tang H."/>
            <person name="Rombauts S."/>
            <person name="Zhao P.X."/>
            <person name="Zhou P."/>
            <person name="Barbe V."/>
            <person name="Bardou P."/>
            <person name="Bechner M."/>
            <person name="Bellec A."/>
            <person name="Berger A."/>
            <person name="Berges H."/>
            <person name="Bidwell S."/>
            <person name="Bisseling T."/>
            <person name="Choisne N."/>
            <person name="Couloux A."/>
            <person name="Denny R."/>
            <person name="Deshpande S."/>
            <person name="Dai X."/>
            <person name="Doyle J.J."/>
            <person name="Dudez A.M."/>
            <person name="Farmer A.D."/>
            <person name="Fouteau S."/>
            <person name="Franken C."/>
            <person name="Gibelin C."/>
            <person name="Gish J."/>
            <person name="Goldstein S."/>
            <person name="Gonzalez A.J."/>
            <person name="Green P.J."/>
            <person name="Hallab A."/>
            <person name="Hartog M."/>
            <person name="Hua A."/>
            <person name="Humphray S.J."/>
            <person name="Jeong D.H."/>
            <person name="Jing Y."/>
            <person name="Jocker A."/>
            <person name="Kenton S.M."/>
            <person name="Kim D.J."/>
            <person name="Klee K."/>
            <person name="Lai H."/>
            <person name="Lang C."/>
            <person name="Lin S."/>
            <person name="Macmil S.L."/>
            <person name="Magdelenat G."/>
            <person name="Matthews L."/>
            <person name="McCorrison J."/>
            <person name="Monaghan E.L."/>
            <person name="Mun J.H."/>
            <person name="Najar F.Z."/>
            <person name="Nicholson C."/>
            <person name="Noirot C."/>
            <person name="O'Bleness M."/>
            <person name="Paule C.R."/>
            <person name="Poulain J."/>
            <person name="Prion F."/>
            <person name="Qin B."/>
            <person name="Qu C."/>
            <person name="Retzel E.F."/>
            <person name="Riddle C."/>
            <person name="Sallet E."/>
            <person name="Samain S."/>
            <person name="Samson N."/>
            <person name="Sanders I."/>
            <person name="Saurat O."/>
            <person name="Scarpelli C."/>
            <person name="Schiex T."/>
            <person name="Segurens B."/>
            <person name="Severin A.J."/>
            <person name="Sherrier D.J."/>
            <person name="Shi R."/>
            <person name="Sims S."/>
            <person name="Singer S.R."/>
            <person name="Sinharoy S."/>
            <person name="Sterck L."/>
            <person name="Viollet A."/>
            <person name="Wang B.B."/>
            <person name="Wang K."/>
            <person name="Wang M."/>
            <person name="Wang X."/>
            <person name="Warfsmann J."/>
            <person name="Weissenbach J."/>
            <person name="White D.D."/>
            <person name="White J.D."/>
            <person name="Wiley G.B."/>
            <person name="Wincker P."/>
            <person name="Xing Y."/>
            <person name="Yang L."/>
            <person name="Yao Z."/>
            <person name="Ying F."/>
            <person name="Zhai J."/>
            <person name="Zhou L."/>
            <person name="Zuber A."/>
            <person name="Denarie J."/>
            <person name="Dixon R.A."/>
            <person name="May G.D."/>
            <person name="Schwartz D.C."/>
            <person name="Rogers J."/>
            <person name="Quetier F."/>
            <person name="Town C.D."/>
            <person name="Roe B.A."/>
        </authorList>
    </citation>
    <scope>NUCLEOTIDE SEQUENCE [LARGE SCALE GENOMIC DNA]</scope>
    <source>
        <strain evidence="4">A17</strain>
        <strain evidence="6 7">cv. Jemalong A17</strain>
    </source>
</reference>
<dbReference type="STRING" id="3880.A2Q3G0"/>
<dbReference type="AlphaFoldDB" id="A2Q3G0"/>
<evidence type="ECO:0000313" key="3">
    <source>
        <dbReference type="EMBL" id="ABN08160.1"/>
    </source>
</evidence>
<dbReference type="EMBL" id="AC155882">
    <property type="protein sequence ID" value="ABN08160.1"/>
    <property type="molecule type" value="Genomic_DNA"/>
</dbReference>
<evidence type="ECO:0000256" key="1">
    <source>
        <dbReference type="SAM" id="MobiDB-lite"/>
    </source>
</evidence>
<evidence type="ECO:0000313" key="8">
    <source>
        <dbReference type="Proteomes" id="UP000265566"/>
    </source>
</evidence>
<reference evidence="5" key="7">
    <citation type="journal article" date="2018" name="Nat. Plants">
        <title>Whole-genome landscape of Medicago truncatula symbiotic genes.</title>
        <authorList>
            <person name="Pecrix Y."/>
            <person name="Gamas P."/>
            <person name="Carrere S."/>
        </authorList>
    </citation>
    <scope>NUCLEOTIDE SEQUENCE</scope>
    <source>
        <tissue evidence="5">Leaves</tissue>
    </source>
</reference>
<feature type="compositionally biased region" description="Basic and acidic residues" evidence="1">
    <location>
        <begin position="812"/>
        <end position="821"/>
    </location>
</feature>
<dbReference type="SMART" id="SM00271">
    <property type="entry name" value="DnaJ"/>
    <property type="match status" value="1"/>
</dbReference>
<dbReference type="Proteomes" id="UP000002051">
    <property type="component" value="Unassembled WGS sequence"/>
</dbReference>
<dbReference type="CDD" id="cd06257">
    <property type="entry name" value="DnaJ"/>
    <property type="match status" value="1"/>
</dbReference>
<gene>
    <name evidence="6" type="primary">11432260</name>
    <name evidence="4" type="ordered locus">MTR_7g114150</name>
    <name evidence="3" type="ORF">MtrDRAFT_AC155882g8v2</name>
    <name evidence="5" type="ORF">MtrunA17_Chr7g0273491</name>
</gene>
<dbReference type="Pfam" id="PF23551">
    <property type="entry name" value="Zn_ribbon_20"/>
    <property type="match status" value="1"/>
</dbReference>
<reference evidence="3" key="1">
    <citation type="submission" date="2005-01" db="EMBL/GenBank/DDBJ databases">
        <authorList>
            <person name="Town C.D."/>
        </authorList>
    </citation>
    <scope>NUCLEOTIDE SEQUENCE</scope>
</reference>
<reference evidence="8" key="6">
    <citation type="journal article" date="2018" name="Nat. Plants">
        <title>Whole-genome landscape of Medicago truncatula symbiotic genes.</title>
        <authorList>
            <person name="Pecrix Y."/>
            <person name="Staton S.E."/>
            <person name="Sallet E."/>
            <person name="Lelandais-Briere C."/>
            <person name="Moreau S."/>
            <person name="Carrere S."/>
            <person name="Blein T."/>
            <person name="Jardinaud M.F."/>
            <person name="Latrasse D."/>
            <person name="Zouine M."/>
            <person name="Zahm M."/>
            <person name="Kreplak J."/>
            <person name="Mayjonade B."/>
            <person name="Satge C."/>
            <person name="Perez M."/>
            <person name="Cauet S."/>
            <person name="Marande W."/>
            <person name="Chantry-Darmon C."/>
            <person name="Lopez-Roques C."/>
            <person name="Bouchez O."/>
            <person name="Berard A."/>
            <person name="Debelle F."/>
            <person name="Munos S."/>
            <person name="Bendahmane A."/>
            <person name="Berges H."/>
            <person name="Niebel A."/>
            <person name="Buitink J."/>
            <person name="Frugier F."/>
            <person name="Benhamed M."/>
            <person name="Crespi M."/>
            <person name="Gouzy J."/>
            <person name="Gamas P."/>
        </authorList>
    </citation>
    <scope>NUCLEOTIDE SEQUENCE [LARGE SCALE GENOMIC DNA]</scope>
    <source>
        <strain evidence="8">cv. Jemalong A17</strain>
    </source>
</reference>
<dbReference type="EMBL" id="PSQE01000007">
    <property type="protein sequence ID" value="RHN49343.1"/>
    <property type="molecule type" value="Genomic_DNA"/>
</dbReference>
<dbReference type="PROSITE" id="PS50076">
    <property type="entry name" value="DNAJ_2"/>
    <property type="match status" value="1"/>
</dbReference>
<dbReference type="Pfam" id="PF11926">
    <property type="entry name" value="DUF3444"/>
    <property type="match status" value="2"/>
</dbReference>
<proteinExistence type="predicted"/>
<dbReference type="PRINTS" id="PR00625">
    <property type="entry name" value="JDOMAIN"/>
</dbReference>
<feature type="compositionally biased region" description="Polar residues" evidence="1">
    <location>
        <begin position="292"/>
        <end position="307"/>
    </location>
</feature>
<evidence type="ECO:0000313" key="6">
    <source>
        <dbReference type="EnsemblPlants" id="AES82570"/>
    </source>
</evidence>
<organism evidence="3">
    <name type="scientific">Medicago truncatula</name>
    <name type="common">Barrel medic</name>
    <name type="synonym">Medicago tribuloides</name>
    <dbReference type="NCBI Taxonomy" id="3880"/>
    <lineage>
        <taxon>Eukaryota</taxon>
        <taxon>Viridiplantae</taxon>
        <taxon>Streptophyta</taxon>
        <taxon>Embryophyta</taxon>
        <taxon>Tracheophyta</taxon>
        <taxon>Spermatophyta</taxon>
        <taxon>Magnoliopsida</taxon>
        <taxon>eudicotyledons</taxon>
        <taxon>Gunneridae</taxon>
        <taxon>Pentapetalae</taxon>
        <taxon>rosids</taxon>
        <taxon>fabids</taxon>
        <taxon>Fabales</taxon>
        <taxon>Fabaceae</taxon>
        <taxon>Papilionoideae</taxon>
        <taxon>50 kb inversion clade</taxon>
        <taxon>NPAAA clade</taxon>
        <taxon>Hologalegina</taxon>
        <taxon>IRL clade</taxon>
        <taxon>Trifolieae</taxon>
        <taxon>Medicago</taxon>
    </lineage>
</organism>
<dbReference type="InterPro" id="IPR036869">
    <property type="entry name" value="J_dom_sf"/>
</dbReference>
<dbReference type="PANTHER" id="PTHR45089:SF42">
    <property type="entry name" value="J DOMAIN-CONTAINING PROTEIN"/>
    <property type="match status" value="1"/>
</dbReference>
<dbReference type="KEGG" id="mtr:11432260"/>
<dbReference type="InterPro" id="IPR024593">
    <property type="entry name" value="DUF3444"/>
</dbReference>
<feature type="compositionally biased region" description="Polar residues" evidence="1">
    <location>
        <begin position="401"/>
        <end position="412"/>
    </location>
</feature>
<dbReference type="SUPFAM" id="SSF46565">
    <property type="entry name" value="Chaperone J-domain"/>
    <property type="match status" value="1"/>
</dbReference>
<evidence type="ECO:0000313" key="4">
    <source>
        <dbReference type="EMBL" id="AES82570.1"/>
    </source>
</evidence>
<dbReference type="Proteomes" id="UP000265566">
    <property type="component" value="Chromosome 7"/>
</dbReference>
<dbReference type="OrthoDB" id="10250354at2759"/>
<evidence type="ECO:0000259" key="2">
    <source>
        <dbReference type="PROSITE" id="PS50076"/>
    </source>
</evidence>
<dbReference type="EMBL" id="CM001223">
    <property type="protein sequence ID" value="AES82570.1"/>
    <property type="molecule type" value="Genomic_DNA"/>
</dbReference>
<dbReference type="Gene3D" id="1.10.287.110">
    <property type="entry name" value="DnaJ domain"/>
    <property type="match status" value="1"/>
</dbReference>
<feature type="region of interest" description="Disordered" evidence="1">
    <location>
        <begin position="262"/>
        <end position="455"/>
    </location>
</feature>
<feature type="compositionally biased region" description="Basic and acidic residues" evidence="1">
    <location>
        <begin position="373"/>
        <end position="394"/>
    </location>
</feature>
<dbReference type="EnsemblPlants" id="AES82570">
    <property type="protein sequence ID" value="AES82570"/>
    <property type="gene ID" value="MTR_7g114150"/>
</dbReference>
<accession>A2Q3G0</accession>
<dbReference type="HOGENOM" id="CLU_004676_2_0_1"/>
<feature type="compositionally biased region" description="Basic and acidic residues" evidence="1">
    <location>
        <begin position="761"/>
        <end position="775"/>
    </location>
</feature>
<reference evidence="3" key="2">
    <citation type="submission" date="2007-03" db="EMBL/GenBank/DDBJ databases">
        <authorList>
            <consortium name="The International Medicago Genome Annotation Group"/>
        </authorList>
    </citation>
    <scope>NUCLEOTIDE SEQUENCE</scope>
</reference>
<dbReference type="InterPro" id="IPR001623">
    <property type="entry name" value="DnaJ_domain"/>
</dbReference>
<feature type="region of interest" description="Disordered" evidence="1">
    <location>
        <begin position="726"/>
        <end position="842"/>
    </location>
</feature>
<evidence type="ECO:0000313" key="5">
    <source>
        <dbReference type="EMBL" id="RHN49343.1"/>
    </source>
</evidence>
<feature type="region of interest" description="Disordered" evidence="1">
    <location>
        <begin position="214"/>
        <end position="250"/>
    </location>
</feature>
<feature type="compositionally biased region" description="Polar residues" evidence="1">
    <location>
        <begin position="743"/>
        <end position="759"/>
    </location>
</feature>
<keyword evidence="3" id="KW-0346">Stress response</keyword>
<evidence type="ECO:0000313" key="7">
    <source>
        <dbReference type="Proteomes" id="UP000002051"/>
    </source>
</evidence>
<dbReference type="Pfam" id="PF00226">
    <property type="entry name" value="DnaJ"/>
    <property type="match status" value="1"/>
</dbReference>
<keyword evidence="7" id="KW-1185">Reference proteome</keyword>
<feature type="compositionally biased region" description="Low complexity" evidence="1">
    <location>
        <begin position="280"/>
        <end position="290"/>
    </location>
</feature>
<dbReference type="PANTHER" id="PTHR45089">
    <property type="entry name" value="DNAJ HEAT SHOCK AMINO-TERMINAL DOMAIN PROTEIN-RELATED"/>
    <property type="match status" value="1"/>
</dbReference>
<dbReference type="eggNOG" id="ENOG502QS8C">
    <property type="taxonomic scope" value="Eukaryota"/>
</dbReference>
<protein>
    <submittedName>
        <fullName evidence="4">DnaJ heat shock amino-terminal domain protein</fullName>
    </submittedName>
    <submittedName>
        <fullName evidence="3">Heat shock protein DnaJ</fullName>
    </submittedName>
    <submittedName>
        <fullName evidence="5">Putative DnaJ domain-containing protein</fullName>
    </submittedName>
</protein>
<sequence length="1084" mass="121122">MECNKDDALKAKQIAEDRMKSGDFVGALKFAKKAQRLFPEIQNITQILTACEVHCAAQNKLSMSDMDWYGILLTDKFTDEATIKKQYKKLALLLHPDKNKSAGAEAAFKLIVDANRVLSDQTKRSLYNAKISRLVGITAPQGPPYQADRNNYNTSFYSHSHTQNSSQTFWTLCQHCDTKYEYYRTVENSTLHCQQCSKLFKAYDIGFWGAPSGHTSSSFNSHKDPPNHVPPKEASKSNGGKPYGKGPADKFVPSCPVPMAKCSAGGDASSKVRNSKDSNGAAGVTKAGAGTSNGTTSKAKQSQTPTKIGSKRARQSASADSRYDNMDGNSNGMKDSDVQKSGVDPSGLDSGVHSRRSSKIKQQASFTETAGDGEFKNASKRQRQDKTTKVDKRKVPANGGLFNNNTSPTSFTADVAAQNGEMRNKENAQPEKTVSRNKMKTEQLNPQRKETSNPDIICCPDPEFSDFEKVRKKDCFAVGQYWAVYDNTDCMPRFYARIKKVHSPFGLEYTWLEPNPVRKDEIDWHDAGLPVACGKYRLGHSQISRDIVMFSHEVHCIKGSGRGSYLVYPMKGETWAIFRHWDIGWSSEPEKNSEYQFEFVEVLSDFDESDGVKVSYLSKVKGFVSLFQQTVQNGISLCCIPPTELYRFSHRVPSFVMTGKEREGVPSGSYELDPAGLPMSVFQVGDHGDMKDNEKLNNVRSSFQEPSKCKVEHEKLNESVHKAKLRESNGTERVPQISRRVSPRSNTKSMGNGQASTSHYMAREDDKNSSHRDCSQPEGSEAAACQTNENFETSKKPRKRNYHGDVLTVRRSPRDLSKKNDVGGAGDCATDNLTDNHSNPNNNIKETVFSQLAGSAIAHLKKDLRVVGAYYDFNKEKPREMFQCGQIWAIYGDRDNFPDVYVQIKKIESSTNFRLHVSELEPCSSPKGLKQTISCGSFKTKKAKLLILSPSTFSHQVKVEPTGNRIYEIYPKKGEIWALYKEQNYELISSNQGRGRSECHIVEVLADSDKSIQVVVLVRHSRSQPIFKPPIIRRSKTSIIEILREDVGRFSHQIPVFKHNGEDDVQLRGCWVADPSSIPGFSHT</sequence>
<name>A2Q3G0_MEDTR</name>
<feature type="compositionally biased region" description="Polar residues" evidence="1">
    <location>
        <begin position="831"/>
        <end position="842"/>
    </location>
</feature>
<reference evidence="6" key="5">
    <citation type="submission" date="2015-04" db="UniProtKB">
        <authorList>
            <consortium name="EnsemblPlants"/>
        </authorList>
    </citation>
    <scope>IDENTIFICATION</scope>
    <source>
        <strain evidence="6">cv. Jemalong A17</strain>
    </source>
</reference>
<dbReference type="InterPro" id="IPR056988">
    <property type="entry name" value="Zn_ribbon_pln"/>
</dbReference>
<dbReference type="PaxDb" id="3880-AES82570"/>
<dbReference type="Gramene" id="rna44162">
    <property type="protein sequence ID" value="RHN49343.1"/>
    <property type="gene ID" value="gene44162"/>
</dbReference>
<feature type="compositionally biased region" description="Basic and acidic residues" evidence="1">
    <location>
        <begin position="221"/>
        <end position="235"/>
    </location>
</feature>
<feature type="domain" description="J" evidence="2">
    <location>
        <begin position="67"/>
        <end position="131"/>
    </location>
</feature>
<reference evidence="4 7" key="4">
    <citation type="journal article" date="2014" name="BMC Genomics">
        <title>An improved genome release (version Mt4.0) for the model legume Medicago truncatula.</title>
        <authorList>
            <person name="Tang H."/>
            <person name="Krishnakumar V."/>
            <person name="Bidwell S."/>
            <person name="Rosen B."/>
            <person name="Chan A."/>
            <person name="Zhou S."/>
            <person name="Gentzbittel L."/>
            <person name="Childs K.L."/>
            <person name="Yandell M."/>
            <person name="Gundlach H."/>
            <person name="Mayer K.F."/>
            <person name="Schwartz D.C."/>
            <person name="Town C.D."/>
        </authorList>
    </citation>
    <scope>GENOME REANNOTATION</scope>
    <source>
        <strain evidence="6 7">cv. Jemalong A17</strain>
    </source>
</reference>